<dbReference type="STRING" id="460265.Mnod_6631"/>
<feature type="transmembrane region" description="Helical" evidence="6">
    <location>
        <begin position="255"/>
        <end position="277"/>
    </location>
</feature>
<evidence type="ECO:0000256" key="3">
    <source>
        <dbReference type="ARBA" id="ARBA00022692"/>
    </source>
</evidence>
<evidence type="ECO:0000256" key="2">
    <source>
        <dbReference type="ARBA" id="ARBA00022475"/>
    </source>
</evidence>
<keyword evidence="5 6" id="KW-0472">Membrane</keyword>
<dbReference type="PANTHER" id="PTHR34820">
    <property type="entry name" value="INNER MEMBRANE PROTEIN YEBZ"/>
    <property type="match status" value="1"/>
</dbReference>
<evidence type="ECO:0000256" key="1">
    <source>
        <dbReference type="ARBA" id="ARBA00004651"/>
    </source>
</evidence>
<dbReference type="InterPro" id="IPR008457">
    <property type="entry name" value="Cu-R_CopD_dom"/>
</dbReference>
<dbReference type="OrthoDB" id="7032707at2"/>
<keyword evidence="9" id="KW-1185">Reference proteome</keyword>
<feature type="transmembrane region" description="Helical" evidence="6">
    <location>
        <begin position="181"/>
        <end position="201"/>
    </location>
</feature>
<reference evidence="8 9" key="1">
    <citation type="submission" date="2009-01" db="EMBL/GenBank/DDBJ databases">
        <title>Complete sequence of chromosome of Methylobacterium nodulans ORS 2060.</title>
        <authorList>
            <consortium name="US DOE Joint Genome Institute"/>
            <person name="Lucas S."/>
            <person name="Copeland A."/>
            <person name="Lapidus A."/>
            <person name="Glavina del Rio T."/>
            <person name="Dalin E."/>
            <person name="Tice H."/>
            <person name="Bruce D."/>
            <person name="Goodwin L."/>
            <person name="Pitluck S."/>
            <person name="Sims D."/>
            <person name="Brettin T."/>
            <person name="Detter J.C."/>
            <person name="Han C."/>
            <person name="Larimer F."/>
            <person name="Land M."/>
            <person name="Hauser L."/>
            <person name="Kyrpides N."/>
            <person name="Ivanova N."/>
            <person name="Marx C.J."/>
            <person name="Richardson P."/>
        </authorList>
    </citation>
    <scope>NUCLEOTIDE SEQUENCE [LARGE SCALE GENOMIC DNA]</scope>
    <source>
        <strain evidence="9">LMG 21967 / CNCM I-2342 / ORS 2060</strain>
    </source>
</reference>
<dbReference type="HOGENOM" id="CLU_075540_0_0_5"/>
<dbReference type="GO" id="GO:0006825">
    <property type="term" value="P:copper ion transport"/>
    <property type="evidence" value="ECO:0007669"/>
    <property type="project" value="InterPro"/>
</dbReference>
<dbReference type="PANTHER" id="PTHR34820:SF4">
    <property type="entry name" value="INNER MEMBRANE PROTEIN YEBZ"/>
    <property type="match status" value="1"/>
</dbReference>
<protein>
    <submittedName>
        <fullName evidence="8">Copper resistance D domain protein</fullName>
    </submittedName>
</protein>
<dbReference type="GO" id="GO:0005886">
    <property type="term" value="C:plasma membrane"/>
    <property type="evidence" value="ECO:0007669"/>
    <property type="project" value="UniProtKB-SubCell"/>
</dbReference>
<keyword evidence="2" id="KW-1003">Cell membrane</keyword>
<evidence type="ECO:0000256" key="4">
    <source>
        <dbReference type="ARBA" id="ARBA00022989"/>
    </source>
</evidence>
<dbReference type="KEGG" id="mno:Mnod_6631"/>
<evidence type="ECO:0000256" key="6">
    <source>
        <dbReference type="SAM" id="Phobius"/>
    </source>
</evidence>
<proteinExistence type="predicted"/>
<organism evidence="8 9">
    <name type="scientific">Methylobacterium nodulans (strain LMG 21967 / CNCM I-2342 / ORS 2060)</name>
    <dbReference type="NCBI Taxonomy" id="460265"/>
    <lineage>
        <taxon>Bacteria</taxon>
        <taxon>Pseudomonadati</taxon>
        <taxon>Pseudomonadota</taxon>
        <taxon>Alphaproteobacteria</taxon>
        <taxon>Hyphomicrobiales</taxon>
        <taxon>Methylobacteriaceae</taxon>
        <taxon>Methylobacterium</taxon>
    </lineage>
</organism>
<evidence type="ECO:0000259" key="7">
    <source>
        <dbReference type="Pfam" id="PF05425"/>
    </source>
</evidence>
<dbReference type="Pfam" id="PF05425">
    <property type="entry name" value="CopD"/>
    <property type="match status" value="1"/>
</dbReference>
<evidence type="ECO:0000313" key="9">
    <source>
        <dbReference type="Proteomes" id="UP000008207"/>
    </source>
</evidence>
<dbReference type="eggNOG" id="COG1276">
    <property type="taxonomic scope" value="Bacteria"/>
</dbReference>
<feature type="domain" description="Copper resistance protein D" evidence="7">
    <location>
        <begin position="176"/>
        <end position="276"/>
    </location>
</feature>
<feature type="transmembrane region" description="Helical" evidence="6">
    <location>
        <begin position="213"/>
        <end position="234"/>
    </location>
</feature>
<keyword evidence="3 6" id="KW-0812">Transmembrane</keyword>
<dbReference type="InterPro" id="IPR032694">
    <property type="entry name" value="CopC/D"/>
</dbReference>
<name>B8IEQ5_METNO</name>
<dbReference type="EMBL" id="CP001349">
    <property type="protein sequence ID" value="ACL61398.1"/>
    <property type="molecule type" value="Genomic_DNA"/>
</dbReference>
<sequence length="283" mass="29873">MDPVQAAIPLARAVYYVALVVLFGASVFPLYAGRGGRAALSRWPAVALSAAALIGLLTWLYGFAASLDDSGDVLTTIRIILIESSFRVVWLVRLGTALALILSALALRTSLIAVPAAVLLVCEGWSGHAVAWGFLGSVNLALHALCAALWLGGLVPLAQIVRSSYRGRSDLPVAETALRRFSAVAVLAVAGIVLTGSINTWHVIGRTPNFTDTYVRVLALKIALVVIMIGLAALNRYCFLPRVRETNCASSLRPLIGSIAAEQIIGLLVLLDVSVLGTMNPHA</sequence>
<keyword evidence="4 6" id="KW-1133">Transmembrane helix</keyword>
<gene>
    <name evidence="8" type="ordered locus">Mnod_6631</name>
</gene>
<feature type="transmembrane region" description="Helical" evidence="6">
    <location>
        <begin position="45"/>
        <end position="67"/>
    </location>
</feature>
<dbReference type="AlphaFoldDB" id="B8IEQ5"/>
<comment type="subcellular location">
    <subcellularLocation>
        <location evidence="1">Cell membrane</location>
        <topology evidence="1">Multi-pass membrane protein</topology>
    </subcellularLocation>
</comment>
<dbReference type="Proteomes" id="UP000008207">
    <property type="component" value="Chromosome"/>
</dbReference>
<feature type="transmembrane region" description="Helical" evidence="6">
    <location>
        <begin position="13"/>
        <end position="33"/>
    </location>
</feature>
<accession>B8IEQ5</accession>
<feature type="transmembrane region" description="Helical" evidence="6">
    <location>
        <begin position="140"/>
        <end position="161"/>
    </location>
</feature>
<dbReference type="RefSeq" id="WP_015932968.1">
    <property type="nucleotide sequence ID" value="NC_011894.1"/>
</dbReference>
<evidence type="ECO:0000256" key="5">
    <source>
        <dbReference type="ARBA" id="ARBA00023136"/>
    </source>
</evidence>
<evidence type="ECO:0000313" key="8">
    <source>
        <dbReference type="EMBL" id="ACL61398.1"/>
    </source>
</evidence>